<dbReference type="Pfam" id="PF01257">
    <property type="entry name" value="2Fe-2S_thioredx"/>
    <property type="match status" value="1"/>
</dbReference>
<evidence type="ECO:0000256" key="5">
    <source>
        <dbReference type="ARBA" id="ARBA00023004"/>
    </source>
</evidence>
<dbReference type="GO" id="GO:0006120">
    <property type="term" value="P:mitochondrial electron transport, NADH to ubiquinone"/>
    <property type="evidence" value="ECO:0007669"/>
    <property type="project" value="TreeGrafter"/>
</dbReference>
<dbReference type="GO" id="GO:0005739">
    <property type="term" value="C:mitochondrion"/>
    <property type="evidence" value="ECO:0007669"/>
    <property type="project" value="UniProtKB-ARBA"/>
</dbReference>
<keyword evidence="4" id="KW-1278">Translocase</keyword>
<feature type="region of interest" description="Disordered" evidence="9">
    <location>
        <begin position="138"/>
        <end position="159"/>
    </location>
</feature>
<evidence type="ECO:0000256" key="4">
    <source>
        <dbReference type="ARBA" id="ARBA00022967"/>
    </source>
</evidence>
<evidence type="ECO:0008006" key="11">
    <source>
        <dbReference type="Google" id="ProtNLM"/>
    </source>
</evidence>
<dbReference type="GO" id="GO:0022804">
    <property type="term" value="F:active transmembrane transporter activity"/>
    <property type="evidence" value="ECO:0007669"/>
    <property type="project" value="UniProtKB-ARBA"/>
</dbReference>
<keyword evidence="3" id="KW-0479">Metal-binding</keyword>
<dbReference type="GO" id="GO:0008324">
    <property type="term" value="F:monoatomic cation transmembrane transporter activity"/>
    <property type="evidence" value="ECO:0007669"/>
    <property type="project" value="UniProtKB-ARBA"/>
</dbReference>
<evidence type="ECO:0000256" key="6">
    <source>
        <dbReference type="ARBA" id="ARBA00023014"/>
    </source>
</evidence>
<evidence type="ECO:0000256" key="7">
    <source>
        <dbReference type="ARBA" id="ARBA00023027"/>
    </source>
</evidence>
<dbReference type="FunFam" id="1.10.10.1590:FF:000001">
    <property type="entry name" value="NADH-quinone oxidoreductase subunit E"/>
    <property type="match status" value="1"/>
</dbReference>
<evidence type="ECO:0000313" key="10">
    <source>
        <dbReference type="EMBL" id="SVB04541.1"/>
    </source>
</evidence>
<gene>
    <name evidence="10" type="ORF">METZ01_LOCUS157395</name>
</gene>
<dbReference type="GO" id="GO:0098662">
    <property type="term" value="P:inorganic cation transmembrane transport"/>
    <property type="evidence" value="ECO:0007669"/>
    <property type="project" value="UniProtKB-ARBA"/>
</dbReference>
<dbReference type="EMBL" id="UINC01026674">
    <property type="protein sequence ID" value="SVB04541.1"/>
    <property type="molecule type" value="Genomic_DNA"/>
</dbReference>
<dbReference type="AlphaFoldDB" id="A0A382ATB8"/>
<dbReference type="GO" id="GO:0051537">
    <property type="term" value="F:2 iron, 2 sulfur cluster binding"/>
    <property type="evidence" value="ECO:0007669"/>
    <property type="project" value="UniProtKB-KW"/>
</dbReference>
<dbReference type="CDD" id="cd03064">
    <property type="entry name" value="TRX_Fd_NuoE"/>
    <property type="match status" value="1"/>
</dbReference>
<accession>A0A382ATB8</accession>
<proteinExistence type="inferred from homology"/>
<dbReference type="PIRSF" id="PIRSF000216">
    <property type="entry name" value="NADH_DH_24kDa"/>
    <property type="match status" value="1"/>
</dbReference>
<keyword evidence="7" id="KW-0520">NAD</keyword>
<dbReference type="GO" id="GO:0098796">
    <property type="term" value="C:membrane protein complex"/>
    <property type="evidence" value="ECO:0007669"/>
    <property type="project" value="UniProtKB-ARBA"/>
</dbReference>
<dbReference type="GO" id="GO:0046872">
    <property type="term" value="F:metal ion binding"/>
    <property type="evidence" value="ECO:0007669"/>
    <property type="project" value="UniProtKB-KW"/>
</dbReference>
<dbReference type="PANTHER" id="PTHR10371">
    <property type="entry name" value="NADH DEHYDROGENASE UBIQUINONE FLAVOPROTEIN 2, MITOCHONDRIAL"/>
    <property type="match status" value="1"/>
</dbReference>
<dbReference type="Gene3D" id="3.40.30.10">
    <property type="entry name" value="Glutaredoxin"/>
    <property type="match status" value="1"/>
</dbReference>
<keyword evidence="2" id="KW-0001">2Fe-2S</keyword>
<dbReference type="GO" id="GO:0031967">
    <property type="term" value="C:organelle envelope"/>
    <property type="evidence" value="ECO:0007669"/>
    <property type="project" value="UniProtKB-ARBA"/>
</dbReference>
<evidence type="ECO:0000256" key="8">
    <source>
        <dbReference type="ARBA" id="ARBA00034078"/>
    </source>
</evidence>
<organism evidence="10">
    <name type="scientific">marine metagenome</name>
    <dbReference type="NCBI Taxonomy" id="408172"/>
    <lineage>
        <taxon>unclassified sequences</taxon>
        <taxon>metagenomes</taxon>
        <taxon>ecological metagenomes</taxon>
    </lineage>
</organism>
<reference evidence="10" key="1">
    <citation type="submission" date="2018-05" db="EMBL/GenBank/DDBJ databases">
        <authorList>
            <person name="Lanie J.A."/>
            <person name="Ng W.-L."/>
            <person name="Kazmierczak K.M."/>
            <person name="Andrzejewski T.M."/>
            <person name="Davidsen T.M."/>
            <person name="Wayne K.J."/>
            <person name="Tettelin H."/>
            <person name="Glass J.I."/>
            <person name="Rusch D."/>
            <person name="Podicherti R."/>
            <person name="Tsui H.-C.T."/>
            <person name="Winkler M.E."/>
        </authorList>
    </citation>
    <scope>NUCLEOTIDE SEQUENCE</scope>
</reference>
<dbReference type="GO" id="GO:0031090">
    <property type="term" value="C:organelle membrane"/>
    <property type="evidence" value="ECO:0007669"/>
    <property type="project" value="UniProtKB-ARBA"/>
</dbReference>
<keyword evidence="6" id="KW-0411">Iron-sulfur</keyword>
<dbReference type="InterPro" id="IPR042128">
    <property type="entry name" value="NuoE_dom"/>
</dbReference>
<dbReference type="FunFam" id="3.40.30.10:FF:000022">
    <property type="entry name" value="NADH dehydrogenase flavoprotein 2, mitochondrial"/>
    <property type="match status" value="1"/>
</dbReference>
<dbReference type="InterPro" id="IPR002023">
    <property type="entry name" value="NuoE-like"/>
</dbReference>
<dbReference type="GO" id="GO:0022890">
    <property type="term" value="F:inorganic cation transmembrane transporter activity"/>
    <property type="evidence" value="ECO:0007669"/>
    <property type="project" value="UniProtKB-ARBA"/>
</dbReference>
<dbReference type="GO" id="GO:1902494">
    <property type="term" value="C:catalytic complex"/>
    <property type="evidence" value="ECO:0007669"/>
    <property type="project" value="UniProtKB-ARBA"/>
</dbReference>
<dbReference type="GO" id="GO:0003954">
    <property type="term" value="F:NADH dehydrogenase activity"/>
    <property type="evidence" value="ECO:0007669"/>
    <property type="project" value="TreeGrafter"/>
</dbReference>
<feature type="non-terminal residue" evidence="10">
    <location>
        <position position="1"/>
    </location>
</feature>
<dbReference type="SUPFAM" id="SSF52833">
    <property type="entry name" value="Thioredoxin-like"/>
    <property type="match status" value="1"/>
</dbReference>
<dbReference type="PANTHER" id="PTHR10371:SF3">
    <property type="entry name" value="NADH DEHYDROGENASE [UBIQUINONE] FLAVOPROTEIN 2, MITOCHONDRIAL"/>
    <property type="match status" value="1"/>
</dbReference>
<keyword evidence="5" id="KW-0408">Iron</keyword>
<protein>
    <recommendedName>
        <fullName evidence="11">NADH-quinone oxidoreductase subunit NuoE</fullName>
    </recommendedName>
</protein>
<evidence type="ECO:0000256" key="3">
    <source>
        <dbReference type="ARBA" id="ARBA00022723"/>
    </source>
</evidence>
<dbReference type="InterPro" id="IPR041921">
    <property type="entry name" value="NuoE_N"/>
</dbReference>
<comment type="cofactor">
    <cofactor evidence="8">
        <name>[2Fe-2S] cluster</name>
        <dbReference type="ChEBI" id="CHEBI:190135"/>
    </cofactor>
</comment>
<sequence length="159" mass="17885">VQSAILESLFLAQKKSGGWLPESAIAAVSEILNMPKIRVLEVATFYSKFNLEPCGNFFVQICGTTPCWLRGSDEIKKACKDHIGEERKVSNEDISWVEVECLGACVNAPVVQINEEYFEDLDYSSMSEILVKLKKDQPIKKGSQINRQSSEPIQREKND</sequence>
<evidence type="ECO:0000256" key="9">
    <source>
        <dbReference type="SAM" id="MobiDB-lite"/>
    </source>
</evidence>
<name>A0A382ATB8_9ZZZZ</name>
<evidence type="ECO:0000256" key="2">
    <source>
        <dbReference type="ARBA" id="ARBA00022714"/>
    </source>
</evidence>
<dbReference type="InterPro" id="IPR036249">
    <property type="entry name" value="Thioredoxin-like_sf"/>
</dbReference>
<feature type="compositionally biased region" description="Polar residues" evidence="9">
    <location>
        <begin position="143"/>
        <end position="152"/>
    </location>
</feature>
<dbReference type="Gene3D" id="1.10.10.1590">
    <property type="entry name" value="NADH-quinone oxidoreductase subunit E"/>
    <property type="match status" value="1"/>
</dbReference>
<evidence type="ECO:0000256" key="1">
    <source>
        <dbReference type="ARBA" id="ARBA00010643"/>
    </source>
</evidence>
<comment type="similarity">
    <text evidence="1">Belongs to the complex I 24 kDa subunit family.</text>
</comment>